<gene>
    <name evidence="2" type="ORF">PHA8399_03188</name>
</gene>
<dbReference type="InterPro" id="IPR028992">
    <property type="entry name" value="Hedgehog/Intein_dom"/>
</dbReference>
<protein>
    <recommendedName>
        <fullName evidence="1">Hedgehog/Intein (Hint) domain-containing protein</fullName>
    </recommendedName>
</protein>
<organism evidence="2 3">
    <name type="scientific">Leisingera aquaemixtae</name>
    <dbReference type="NCBI Taxonomy" id="1396826"/>
    <lineage>
        <taxon>Bacteria</taxon>
        <taxon>Pseudomonadati</taxon>
        <taxon>Pseudomonadota</taxon>
        <taxon>Alphaproteobacteria</taxon>
        <taxon>Rhodobacterales</taxon>
        <taxon>Roseobacteraceae</taxon>
        <taxon>Leisingera</taxon>
    </lineage>
</organism>
<dbReference type="AlphaFoldDB" id="A0A0P1HN69"/>
<dbReference type="RefSeq" id="WP_058287067.1">
    <property type="nucleotide sequence ID" value="NZ_CYSR01000030.1"/>
</dbReference>
<dbReference type="Proteomes" id="UP000051326">
    <property type="component" value="Unassembled WGS sequence"/>
</dbReference>
<feature type="domain" description="Hedgehog/Intein (Hint)" evidence="1">
    <location>
        <begin position="32"/>
        <end position="160"/>
    </location>
</feature>
<proteinExistence type="predicted"/>
<name>A0A0P1HN69_9RHOB</name>
<reference evidence="2 3" key="1">
    <citation type="submission" date="2015-09" db="EMBL/GenBank/DDBJ databases">
        <authorList>
            <consortium name="Swine Surveillance"/>
        </authorList>
    </citation>
    <scope>NUCLEOTIDE SEQUENCE [LARGE SCALE GENOMIC DNA]</scope>
    <source>
        <strain evidence="2 3">CECT 8399</strain>
    </source>
</reference>
<accession>A0A0P1HN69</accession>
<evidence type="ECO:0000313" key="2">
    <source>
        <dbReference type="EMBL" id="CUI01047.1"/>
    </source>
</evidence>
<evidence type="ECO:0000259" key="1">
    <source>
        <dbReference type="Pfam" id="PF13403"/>
    </source>
</evidence>
<dbReference type="EMBL" id="CYSR01000030">
    <property type="protein sequence ID" value="CUI01047.1"/>
    <property type="molecule type" value="Genomic_DNA"/>
</dbReference>
<sequence length="175" mass="18889">MKPFGNAALRAQLAMRGQAQPRRLFQGSQNISLLRGTAVLTREGERAAEDITAGDSLITRTQGMARVEAVRSRRAMLQAVCIAAGSLGDTGGEGGLTVPWDQRILVRDWRTKAMFGQPQAVVPAYELVDGEFIRDLGLQMMDLTVLEFSRPHVIYAGGLELAAAAAPQEDLRPAA</sequence>
<dbReference type="STRING" id="1396826.PHA8399_03188"/>
<dbReference type="Pfam" id="PF13403">
    <property type="entry name" value="Hint_2"/>
    <property type="match status" value="1"/>
</dbReference>
<evidence type="ECO:0000313" key="3">
    <source>
        <dbReference type="Proteomes" id="UP000051326"/>
    </source>
</evidence>